<dbReference type="AlphaFoldDB" id="G7YIQ0"/>
<accession>G7YIQ0</accession>
<evidence type="ECO:0000313" key="1">
    <source>
        <dbReference type="EMBL" id="GAA52833.1"/>
    </source>
</evidence>
<feature type="non-terminal residue" evidence="1">
    <location>
        <position position="1"/>
    </location>
</feature>
<sequence>SKTTPREKEITNQIDMQMGTFVEKEFFLLSKPSLQKPIGDAGVLRSGRSGTTWIAANPAPIHARFVNEEKKRSVMMSCDEPCFGDVNTEAKSLKNSEVKGVCQTICPSVGGTDVQPTHWNLARNFSSRLEDIMLVQAGKRGFKIRFQHEEQSPLTNLSLPEVGEHKDWIMFTHFWDIACCASNVRNTNRLTELKASLKLRDTKIEDLLNEVGEFQSQKPLGNLNGEDRTPTKCTADLFLAVRKTGGRVRLRKADVMRCGKLTNVLLFVHWWLPLLLGSKGDLTGARRNRGLQTKKTKRTNHERVHVNIKYYLRIRRGADADFSKQLNKAIDQLVRKEYGHTSAALNLDDYEKLLRPHVNFGHLPIIHTAKLRNVFLRVARSFTYECHYRVRVSKAVSSWNHVVPVNLKLHRLHEELTVFQRSRVLKTVRRPILYSNTKLRESLQFRESKKVAVLAIDRKALHCLAFEGFASAVVLLPAGMDFLASIMDSDLDDIQLSGGRIGEVGQSAESR</sequence>
<dbReference type="EMBL" id="DF143361">
    <property type="protein sequence ID" value="GAA52833.1"/>
    <property type="molecule type" value="Genomic_DNA"/>
</dbReference>
<name>G7YIQ0_CLOSI</name>
<organism evidence="1 2">
    <name type="scientific">Clonorchis sinensis</name>
    <name type="common">Chinese liver fluke</name>
    <dbReference type="NCBI Taxonomy" id="79923"/>
    <lineage>
        <taxon>Eukaryota</taxon>
        <taxon>Metazoa</taxon>
        <taxon>Spiralia</taxon>
        <taxon>Lophotrochozoa</taxon>
        <taxon>Platyhelminthes</taxon>
        <taxon>Trematoda</taxon>
        <taxon>Digenea</taxon>
        <taxon>Opisthorchiida</taxon>
        <taxon>Opisthorchiata</taxon>
        <taxon>Opisthorchiidae</taxon>
        <taxon>Clonorchis</taxon>
    </lineage>
</organism>
<dbReference type="Proteomes" id="UP000008909">
    <property type="component" value="Unassembled WGS sequence"/>
</dbReference>
<reference evidence="1" key="1">
    <citation type="journal article" date="2011" name="Genome Biol.">
        <title>The draft genome of the carcinogenic human liver fluke Clonorchis sinensis.</title>
        <authorList>
            <person name="Wang X."/>
            <person name="Chen W."/>
            <person name="Huang Y."/>
            <person name="Sun J."/>
            <person name="Men J."/>
            <person name="Liu H."/>
            <person name="Luo F."/>
            <person name="Guo L."/>
            <person name="Lv X."/>
            <person name="Deng C."/>
            <person name="Zhou C."/>
            <person name="Fan Y."/>
            <person name="Li X."/>
            <person name="Huang L."/>
            <person name="Hu Y."/>
            <person name="Liang C."/>
            <person name="Hu X."/>
            <person name="Xu J."/>
            <person name="Yu X."/>
        </authorList>
    </citation>
    <scope>NUCLEOTIDE SEQUENCE [LARGE SCALE GENOMIC DNA]</scope>
    <source>
        <strain evidence="1">Henan</strain>
    </source>
</reference>
<reference key="2">
    <citation type="submission" date="2011-10" db="EMBL/GenBank/DDBJ databases">
        <title>The genome and transcriptome sequence of Clonorchis sinensis provide insights into the carcinogenic liver fluke.</title>
        <authorList>
            <person name="Wang X."/>
            <person name="Huang Y."/>
            <person name="Chen W."/>
            <person name="Liu H."/>
            <person name="Guo L."/>
            <person name="Chen Y."/>
            <person name="Luo F."/>
            <person name="Zhou W."/>
            <person name="Sun J."/>
            <person name="Mao Q."/>
            <person name="Liang P."/>
            <person name="Zhou C."/>
            <person name="Tian Y."/>
            <person name="Men J."/>
            <person name="Lv X."/>
            <person name="Huang L."/>
            <person name="Zhou J."/>
            <person name="Hu Y."/>
            <person name="Li R."/>
            <person name="Zhang F."/>
            <person name="Lei H."/>
            <person name="Li X."/>
            <person name="Hu X."/>
            <person name="Liang C."/>
            <person name="Xu J."/>
            <person name="Wu Z."/>
            <person name="Yu X."/>
        </authorList>
    </citation>
    <scope>NUCLEOTIDE SEQUENCE</scope>
    <source>
        <strain>Henan</strain>
    </source>
</reference>
<proteinExistence type="predicted"/>
<evidence type="ECO:0000313" key="2">
    <source>
        <dbReference type="Proteomes" id="UP000008909"/>
    </source>
</evidence>
<keyword evidence="2" id="KW-1185">Reference proteome</keyword>
<gene>
    <name evidence="1" type="ORF">CLF_108882</name>
</gene>
<protein>
    <submittedName>
        <fullName evidence="1">Uncharacterized protein</fullName>
    </submittedName>
</protein>